<proteinExistence type="predicted"/>
<organism evidence="1">
    <name type="scientific">marine sediment metagenome</name>
    <dbReference type="NCBI Taxonomy" id="412755"/>
    <lineage>
        <taxon>unclassified sequences</taxon>
        <taxon>metagenomes</taxon>
        <taxon>ecological metagenomes</taxon>
    </lineage>
</organism>
<name>X0YSQ4_9ZZZZ</name>
<reference evidence="1" key="1">
    <citation type="journal article" date="2014" name="Front. Microbiol.">
        <title>High frequency of phylogenetically diverse reductive dehalogenase-homologous genes in deep subseafloor sedimentary metagenomes.</title>
        <authorList>
            <person name="Kawai M."/>
            <person name="Futagami T."/>
            <person name="Toyoda A."/>
            <person name="Takaki Y."/>
            <person name="Nishi S."/>
            <person name="Hori S."/>
            <person name="Arai W."/>
            <person name="Tsubouchi T."/>
            <person name="Morono Y."/>
            <person name="Uchiyama I."/>
            <person name="Ito T."/>
            <person name="Fujiyama A."/>
            <person name="Inagaki F."/>
            <person name="Takami H."/>
        </authorList>
    </citation>
    <scope>NUCLEOTIDE SEQUENCE</scope>
    <source>
        <strain evidence="1">Expedition CK06-06</strain>
    </source>
</reference>
<comment type="caution">
    <text evidence="1">The sequence shown here is derived from an EMBL/GenBank/DDBJ whole genome shotgun (WGS) entry which is preliminary data.</text>
</comment>
<dbReference type="AlphaFoldDB" id="X0YSQ4"/>
<dbReference type="EMBL" id="BARS01052100">
    <property type="protein sequence ID" value="GAG51408.1"/>
    <property type="molecule type" value="Genomic_DNA"/>
</dbReference>
<feature type="non-terminal residue" evidence="1">
    <location>
        <position position="1"/>
    </location>
</feature>
<accession>X0YSQ4</accession>
<protein>
    <recommendedName>
        <fullName evidence="2">Arginine N-succinyltransferase</fullName>
    </recommendedName>
</protein>
<evidence type="ECO:0008006" key="2">
    <source>
        <dbReference type="Google" id="ProtNLM"/>
    </source>
</evidence>
<sequence>ALLSAWWVKQNIYASQFEPTRLSAKEQQVLDSKLAKLEESAVKEKPAIKKAKPYHQSVPLEPERYSEDDAKREISLSEKELNALIAKNPETAKRVAIDLADDLVSVKLLLPVDEDFPILGGKTLRLFFGVTLSYKEDRPTVAIRGVSLGGVPLPSAWWGDIKNKNLVEEFGSEGGFWDLFSKGVEDIKIREGHLWIKLKE</sequence>
<evidence type="ECO:0000313" key="1">
    <source>
        <dbReference type="EMBL" id="GAG51408.1"/>
    </source>
</evidence>
<gene>
    <name evidence="1" type="ORF">S01H1_77509</name>
</gene>